<evidence type="ECO:0000256" key="4">
    <source>
        <dbReference type="ARBA" id="ARBA00022989"/>
    </source>
</evidence>
<dbReference type="SUPFAM" id="SSF81321">
    <property type="entry name" value="Family A G protein-coupled receptor-like"/>
    <property type="match status" value="1"/>
</dbReference>
<dbReference type="GO" id="GO:0004930">
    <property type="term" value="F:G protein-coupled receptor activity"/>
    <property type="evidence" value="ECO:0007669"/>
    <property type="project" value="UniProtKB-KW"/>
</dbReference>
<reference evidence="11 12" key="1">
    <citation type="submission" date="2024-09" db="EMBL/GenBank/DDBJ databases">
        <title>A chromosome-level genome assembly of Gray's grenadier anchovy, Coilia grayii.</title>
        <authorList>
            <person name="Fu Z."/>
        </authorList>
    </citation>
    <scope>NUCLEOTIDE SEQUENCE [LARGE SCALE GENOMIC DNA]</scope>
    <source>
        <strain evidence="11">G4</strain>
        <tissue evidence="11">Muscle</tissue>
    </source>
</reference>
<dbReference type="EMBL" id="JBHFQA010000009">
    <property type="protein sequence ID" value="KAL2093921.1"/>
    <property type="molecule type" value="Genomic_DNA"/>
</dbReference>
<feature type="domain" description="G-protein coupled receptors family 1 profile" evidence="10">
    <location>
        <begin position="43"/>
        <end position="461"/>
    </location>
</feature>
<keyword evidence="7" id="KW-0675">Receptor</keyword>
<dbReference type="PRINTS" id="PR00237">
    <property type="entry name" value="GPCRRHODOPSN"/>
</dbReference>
<dbReference type="GO" id="GO:0071875">
    <property type="term" value="P:adrenergic receptor signaling pathway"/>
    <property type="evidence" value="ECO:0007669"/>
    <property type="project" value="UniProtKB-ARBA"/>
</dbReference>
<dbReference type="CDD" id="cd00637">
    <property type="entry name" value="7tm_classA_rhodopsin-like"/>
    <property type="match status" value="1"/>
</dbReference>
<organism evidence="11 12">
    <name type="scientific">Coilia grayii</name>
    <name type="common">Gray's grenadier anchovy</name>
    <dbReference type="NCBI Taxonomy" id="363190"/>
    <lineage>
        <taxon>Eukaryota</taxon>
        <taxon>Metazoa</taxon>
        <taxon>Chordata</taxon>
        <taxon>Craniata</taxon>
        <taxon>Vertebrata</taxon>
        <taxon>Euteleostomi</taxon>
        <taxon>Actinopterygii</taxon>
        <taxon>Neopterygii</taxon>
        <taxon>Teleostei</taxon>
        <taxon>Clupei</taxon>
        <taxon>Clupeiformes</taxon>
        <taxon>Clupeoidei</taxon>
        <taxon>Engraulidae</taxon>
        <taxon>Coilinae</taxon>
        <taxon>Coilia</taxon>
    </lineage>
</organism>
<dbReference type="PANTHER" id="PTHR24248">
    <property type="entry name" value="ADRENERGIC RECEPTOR-RELATED G-PROTEIN COUPLED RECEPTOR"/>
    <property type="match status" value="1"/>
</dbReference>
<dbReference type="PROSITE" id="PS50262">
    <property type="entry name" value="G_PROTEIN_RECEP_F1_2"/>
    <property type="match status" value="1"/>
</dbReference>
<evidence type="ECO:0000256" key="8">
    <source>
        <dbReference type="ARBA" id="ARBA00023224"/>
    </source>
</evidence>
<evidence type="ECO:0000256" key="9">
    <source>
        <dbReference type="SAM" id="Phobius"/>
    </source>
</evidence>
<proteinExistence type="predicted"/>
<dbReference type="GO" id="GO:0005886">
    <property type="term" value="C:plasma membrane"/>
    <property type="evidence" value="ECO:0007669"/>
    <property type="project" value="UniProtKB-SubCell"/>
</dbReference>
<keyword evidence="6 9" id="KW-0472">Membrane</keyword>
<dbReference type="Pfam" id="PF00001">
    <property type="entry name" value="7tm_1"/>
    <property type="match status" value="1"/>
</dbReference>
<evidence type="ECO:0000256" key="3">
    <source>
        <dbReference type="ARBA" id="ARBA00022692"/>
    </source>
</evidence>
<keyword evidence="8" id="KW-0807">Transducer</keyword>
<keyword evidence="2" id="KW-1003">Cell membrane</keyword>
<keyword evidence="5" id="KW-0297">G-protein coupled receptor</keyword>
<evidence type="ECO:0000256" key="5">
    <source>
        <dbReference type="ARBA" id="ARBA00023040"/>
    </source>
</evidence>
<feature type="transmembrane region" description="Helical" evidence="9">
    <location>
        <begin position="104"/>
        <end position="122"/>
    </location>
</feature>
<sequence length="486" mass="54185">MQDNISHVLGFTNTSIRINYVHLVLTVTSSALLFFTLFIGIAANLFVAWAVRNQKSLQTSNNALLVNLAVIDFLRCVIDCPFILEIFLNRDRIDRIGLPLCDAQFFSFSVTCCVQLLTLASISAERYQAIAHPFKTTERRKRVMIWIPLTWTVAISVSVICLLFAKDSPVYARCKGLDIKELPTYGTFGMYVLVPLWAACLAVITGFYTRIFVLVKTHNRKIFDKGTVLTLANSKAKTKKESTTIKEIITIVPEVTVKTAVLPRAQEERAPGDNTQVCGNNAVSEPLNAGDQELTVDRQRTDTSRVVSENINSEQPPQASAVVVIDLETREEGSALQPPPLMTESESATLKPVVEILPDNKPTVTNPAEPENQDDVAGAVCMMPSRPNPDRAKKNKEGKLAKRSGYIILTFLILWTPFILTVLANYFIRRSNNTSMEIALELEILTISFVCMTSVTNPITYAAVNPQFRTEFYSLRSKFKSICMTK</sequence>
<dbReference type="InterPro" id="IPR000276">
    <property type="entry name" value="GPCR_Rhodpsn"/>
</dbReference>
<evidence type="ECO:0000256" key="7">
    <source>
        <dbReference type="ARBA" id="ARBA00023170"/>
    </source>
</evidence>
<evidence type="ECO:0000313" key="11">
    <source>
        <dbReference type="EMBL" id="KAL2093921.1"/>
    </source>
</evidence>
<gene>
    <name evidence="11" type="ORF">ACEWY4_011233</name>
</gene>
<name>A0ABD1K466_9TELE</name>
<feature type="transmembrane region" description="Helical" evidence="9">
    <location>
        <begin position="185"/>
        <end position="215"/>
    </location>
</feature>
<protein>
    <recommendedName>
        <fullName evidence="10">G-protein coupled receptors family 1 profile domain-containing protein</fullName>
    </recommendedName>
</protein>
<evidence type="ECO:0000313" key="12">
    <source>
        <dbReference type="Proteomes" id="UP001591681"/>
    </source>
</evidence>
<comment type="caution">
    <text evidence="11">The sequence shown here is derived from an EMBL/GenBank/DDBJ whole genome shotgun (WGS) entry which is preliminary data.</text>
</comment>
<dbReference type="Gene3D" id="1.20.1070.10">
    <property type="entry name" value="Rhodopsin 7-helix transmembrane proteins"/>
    <property type="match status" value="2"/>
</dbReference>
<keyword evidence="4 9" id="KW-1133">Transmembrane helix</keyword>
<evidence type="ECO:0000259" key="10">
    <source>
        <dbReference type="PROSITE" id="PS50262"/>
    </source>
</evidence>
<accession>A0ABD1K466</accession>
<feature type="transmembrane region" description="Helical" evidence="9">
    <location>
        <begin position="143"/>
        <end position="165"/>
    </location>
</feature>
<dbReference type="InterPro" id="IPR017452">
    <property type="entry name" value="GPCR_Rhodpsn_7TM"/>
</dbReference>
<feature type="transmembrane region" description="Helical" evidence="9">
    <location>
        <begin position="406"/>
        <end position="428"/>
    </location>
</feature>
<feature type="transmembrane region" description="Helical" evidence="9">
    <location>
        <begin position="20"/>
        <end position="51"/>
    </location>
</feature>
<evidence type="ECO:0000256" key="1">
    <source>
        <dbReference type="ARBA" id="ARBA00004651"/>
    </source>
</evidence>
<evidence type="ECO:0000256" key="2">
    <source>
        <dbReference type="ARBA" id="ARBA00022475"/>
    </source>
</evidence>
<evidence type="ECO:0000256" key="6">
    <source>
        <dbReference type="ARBA" id="ARBA00023136"/>
    </source>
</evidence>
<dbReference type="AlphaFoldDB" id="A0ABD1K466"/>
<comment type="subcellular location">
    <subcellularLocation>
        <location evidence="1">Cell membrane</location>
        <topology evidence="1">Multi-pass membrane protein</topology>
    </subcellularLocation>
</comment>
<keyword evidence="3 9" id="KW-0812">Transmembrane</keyword>
<dbReference type="Proteomes" id="UP001591681">
    <property type="component" value="Unassembled WGS sequence"/>
</dbReference>
<keyword evidence="12" id="KW-1185">Reference proteome</keyword>